<organism evidence="2 3">
    <name type="scientific">Agromyces badenianii</name>
    <dbReference type="NCBI Taxonomy" id="2080742"/>
    <lineage>
        <taxon>Bacteria</taxon>
        <taxon>Bacillati</taxon>
        <taxon>Actinomycetota</taxon>
        <taxon>Actinomycetes</taxon>
        <taxon>Micrococcales</taxon>
        <taxon>Microbacteriaceae</taxon>
        <taxon>Agromyces</taxon>
    </lineage>
</organism>
<accession>A0A2S0WYM7</accession>
<gene>
    <name evidence="2" type="ORF">DCE93_12190</name>
</gene>
<protein>
    <submittedName>
        <fullName evidence="2">Uncharacterized protein</fullName>
    </submittedName>
</protein>
<dbReference type="EMBL" id="CP028913">
    <property type="protein sequence ID" value="AWB96314.1"/>
    <property type="molecule type" value="Genomic_DNA"/>
</dbReference>
<dbReference type="Proteomes" id="UP000244729">
    <property type="component" value="Chromosome"/>
</dbReference>
<evidence type="ECO:0000313" key="2">
    <source>
        <dbReference type="EMBL" id="AWB96314.1"/>
    </source>
</evidence>
<dbReference type="RefSeq" id="WP_108596113.1">
    <property type="nucleotide sequence ID" value="NZ_CP028913.1"/>
</dbReference>
<dbReference type="KEGG" id="agm:DCE93_12190"/>
<evidence type="ECO:0000256" key="1">
    <source>
        <dbReference type="SAM" id="MobiDB-lite"/>
    </source>
</evidence>
<dbReference type="AlphaFoldDB" id="A0A2S0WYM7"/>
<proteinExistence type="predicted"/>
<dbReference type="OrthoDB" id="5007967at2"/>
<name>A0A2S0WYM7_9MICO</name>
<reference evidence="2 3" key="1">
    <citation type="submission" date="2018-04" db="EMBL/GenBank/DDBJ databases">
        <authorList>
            <person name="Li J."/>
        </authorList>
    </citation>
    <scope>NUCLEOTIDE SEQUENCE [LARGE SCALE GENOMIC DNA]</scope>
    <source>
        <strain evidence="3">30A</strain>
    </source>
</reference>
<feature type="region of interest" description="Disordered" evidence="1">
    <location>
        <begin position="37"/>
        <end position="84"/>
    </location>
</feature>
<keyword evidence="3" id="KW-1185">Reference proteome</keyword>
<evidence type="ECO:0000313" key="3">
    <source>
        <dbReference type="Proteomes" id="UP000244729"/>
    </source>
</evidence>
<sequence>MTATMRRVLIAVVAAAVVILGAALVLDNVAAGDRREVAAESTSAPGTSDDPASGSEAGSDDPDDAEERGSSGDDGIATEVLPPITGSAGLPAPVEYAPLVTMPLPPTAAATGAIVEGFPAKVPVFDGSEIVTSSVSIAGDRMQAALEAEADVAPQAVLDFYVARLGALGLQGTDSPAVGGSRALAFVRENDSLVVTVTGAGAGTRYTVFGTLTAAKG</sequence>